<dbReference type="EMBL" id="LT629750">
    <property type="protein sequence ID" value="SDR93050.1"/>
    <property type="molecule type" value="Genomic_DNA"/>
</dbReference>
<dbReference type="Proteomes" id="UP000243904">
    <property type="component" value="Chromosome I"/>
</dbReference>
<accession>A0A1H1N2D6</accession>
<evidence type="ECO:0000256" key="1">
    <source>
        <dbReference type="SAM" id="Phobius"/>
    </source>
</evidence>
<evidence type="ECO:0000313" key="4">
    <source>
        <dbReference type="Proteomes" id="UP000243904"/>
    </source>
</evidence>
<feature type="signal peptide" evidence="2">
    <location>
        <begin position="1"/>
        <end position="25"/>
    </location>
</feature>
<gene>
    <name evidence="3" type="ORF">SAMN05444158_0451</name>
</gene>
<feature type="transmembrane region" description="Helical" evidence="1">
    <location>
        <begin position="35"/>
        <end position="56"/>
    </location>
</feature>
<name>A0A1H1N2D6_9BRAD</name>
<proteinExistence type="predicted"/>
<reference evidence="4" key="1">
    <citation type="submission" date="2016-10" db="EMBL/GenBank/DDBJ databases">
        <authorList>
            <person name="Varghese N."/>
            <person name="Submissions S."/>
        </authorList>
    </citation>
    <scope>NUCLEOTIDE SEQUENCE [LARGE SCALE GENOMIC DNA]</scope>
    <source>
        <strain evidence="4">GAS369</strain>
    </source>
</reference>
<keyword evidence="1" id="KW-0472">Membrane</keyword>
<sequence length="78" mass="8431">MNRKVKYILLCFALLNFTIAGVSEAAAYLDPGTGSIIFQGVIAVVASGLAVFATAWKSVSRFFSGLFRSNVEKHSDKE</sequence>
<keyword evidence="2" id="KW-0732">Signal</keyword>
<keyword evidence="1" id="KW-0812">Transmembrane</keyword>
<feature type="chain" id="PRO_5009255129" evidence="2">
    <location>
        <begin position="26"/>
        <end position="78"/>
    </location>
</feature>
<keyword evidence="4" id="KW-1185">Reference proteome</keyword>
<evidence type="ECO:0000256" key="2">
    <source>
        <dbReference type="SAM" id="SignalP"/>
    </source>
</evidence>
<keyword evidence="1" id="KW-1133">Transmembrane helix</keyword>
<organism evidence="3 4">
    <name type="scientific">Bradyrhizobium canariense</name>
    <dbReference type="NCBI Taxonomy" id="255045"/>
    <lineage>
        <taxon>Bacteria</taxon>
        <taxon>Pseudomonadati</taxon>
        <taxon>Pseudomonadota</taxon>
        <taxon>Alphaproteobacteria</taxon>
        <taxon>Hyphomicrobiales</taxon>
        <taxon>Nitrobacteraceae</taxon>
        <taxon>Bradyrhizobium</taxon>
    </lineage>
</organism>
<protein>
    <submittedName>
        <fullName evidence="3">Uncharacterized protein</fullName>
    </submittedName>
</protein>
<evidence type="ECO:0000313" key="3">
    <source>
        <dbReference type="EMBL" id="SDR93050.1"/>
    </source>
</evidence>
<dbReference type="AlphaFoldDB" id="A0A1H1N2D6"/>